<evidence type="ECO:0000313" key="1">
    <source>
        <dbReference type="EMBL" id="AQT03825.1"/>
    </source>
</evidence>
<protein>
    <submittedName>
        <fullName evidence="1">Uncharacterized protein</fullName>
    </submittedName>
</protein>
<organism evidence="1 2">
    <name type="scientific">Acetobacter persici</name>
    <dbReference type="NCBI Taxonomy" id="1076596"/>
    <lineage>
        <taxon>Bacteria</taxon>
        <taxon>Pseudomonadati</taxon>
        <taxon>Pseudomonadota</taxon>
        <taxon>Alphaproteobacteria</taxon>
        <taxon>Acetobacterales</taxon>
        <taxon>Acetobacteraceae</taxon>
        <taxon>Acetobacter</taxon>
    </lineage>
</organism>
<gene>
    <name evidence="1" type="ORF">A0U91_00905</name>
</gene>
<dbReference type="EMBL" id="CP014687">
    <property type="protein sequence ID" value="AQT03825.1"/>
    <property type="molecule type" value="Genomic_DNA"/>
</dbReference>
<sequence>MAPDAHSWPTLQPAASDHTGFFIGLFGCGFAGDILDPVPDVVDMIENPAAHLAKDGPTTPAAIALQRSWRDVQPVGGLWGSEQLFVEKIVLTRV</sequence>
<proteinExistence type="predicted"/>
<reference evidence="1 2" key="1">
    <citation type="submission" date="2016-03" db="EMBL/GenBank/DDBJ databases">
        <title>Acetic acid bacteria sequencing.</title>
        <authorList>
            <person name="Brandt J."/>
            <person name="Jakob F."/>
            <person name="Vogel R.F."/>
        </authorList>
    </citation>
    <scope>NUCLEOTIDE SEQUENCE [LARGE SCALE GENOMIC DNA]</scope>
    <source>
        <strain evidence="1 2">TMW2.1084</strain>
    </source>
</reference>
<evidence type="ECO:0000313" key="2">
    <source>
        <dbReference type="Proteomes" id="UP000189055"/>
    </source>
</evidence>
<dbReference type="STRING" id="1076596.A0U91_00905"/>
<dbReference type="AlphaFoldDB" id="A0A1U9LBI4"/>
<dbReference type="Proteomes" id="UP000189055">
    <property type="component" value="Chromosome"/>
</dbReference>
<dbReference type="KEGG" id="aper:A0U91_00905"/>
<name>A0A1U9LBI4_9PROT</name>
<accession>A0A1U9LBI4</accession>